<accession>A0A917KBI0</accession>
<evidence type="ECO:0000313" key="2">
    <source>
        <dbReference type="Proteomes" id="UP000637695"/>
    </source>
</evidence>
<dbReference type="InterPro" id="IPR026838">
    <property type="entry name" value="YheC/D"/>
</dbReference>
<name>A0A917KBI0_9BACL</name>
<proteinExistence type="predicted"/>
<reference evidence="1" key="1">
    <citation type="journal article" date="2014" name="Int. J. Syst. Evol. Microbiol.">
        <title>Complete genome sequence of Corynebacterium casei LMG S-19264T (=DSM 44701T), isolated from a smear-ripened cheese.</title>
        <authorList>
            <consortium name="US DOE Joint Genome Institute (JGI-PGF)"/>
            <person name="Walter F."/>
            <person name="Albersmeier A."/>
            <person name="Kalinowski J."/>
            <person name="Ruckert C."/>
        </authorList>
    </citation>
    <scope>NUCLEOTIDE SEQUENCE</scope>
    <source>
        <strain evidence="1">JCM 18487</strain>
    </source>
</reference>
<evidence type="ECO:0008006" key="3">
    <source>
        <dbReference type="Google" id="ProtNLM"/>
    </source>
</evidence>
<dbReference type="Pfam" id="PF14398">
    <property type="entry name" value="ATPgrasp_YheCD"/>
    <property type="match status" value="1"/>
</dbReference>
<protein>
    <recommendedName>
        <fullName evidence="3">YheC/D-like protein</fullName>
    </recommendedName>
</protein>
<keyword evidence="2" id="KW-1185">Reference proteome</keyword>
<dbReference type="Proteomes" id="UP000637695">
    <property type="component" value="Unassembled WGS sequence"/>
</dbReference>
<evidence type="ECO:0000313" key="1">
    <source>
        <dbReference type="EMBL" id="GGJ04392.1"/>
    </source>
</evidence>
<dbReference type="SUPFAM" id="SSF56059">
    <property type="entry name" value="Glutathione synthetase ATP-binding domain-like"/>
    <property type="match status" value="1"/>
</dbReference>
<gene>
    <name evidence="1" type="ORF">GCM10010885_12030</name>
</gene>
<dbReference type="AlphaFoldDB" id="A0A917KBI0"/>
<comment type="caution">
    <text evidence="1">The sequence shown here is derived from an EMBL/GenBank/DDBJ whole genome shotgun (WGS) entry which is preliminary data.</text>
</comment>
<dbReference type="EMBL" id="BMOY01000015">
    <property type="protein sequence ID" value="GGJ04392.1"/>
    <property type="molecule type" value="Genomic_DNA"/>
</dbReference>
<reference evidence="1" key="2">
    <citation type="submission" date="2020-09" db="EMBL/GenBank/DDBJ databases">
        <authorList>
            <person name="Sun Q."/>
            <person name="Ohkuma M."/>
        </authorList>
    </citation>
    <scope>NUCLEOTIDE SEQUENCE</scope>
    <source>
        <strain evidence="1">JCM 18487</strain>
    </source>
</reference>
<organism evidence="1 2">
    <name type="scientific">Alicyclobacillus cellulosilyticus</name>
    <dbReference type="NCBI Taxonomy" id="1003997"/>
    <lineage>
        <taxon>Bacteria</taxon>
        <taxon>Bacillati</taxon>
        <taxon>Bacillota</taxon>
        <taxon>Bacilli</taxon>
        <taxon>Bacillales</taxon>
        <taxon>Alicyclobacillaceae</taxon>
        <taxon>Alicyclobacillus</taxon>
    </lineage>
</organism>
<sequence length="428" mass="47482">MMRTRAARRGAHAELIWYQSGEHIQMTVRMASSPAGMDAAWVRVGNLQVPLTTARLPGPCVYRHPVRIWHTKAGWETGPVFAVLVGPGGRGFTGNRADLRDLQRTARKRHAFLYVLPLDAVDDQPTWTGYVRIGDRKWIPLPCPHPQAVYNRVPTRDGERTPWMAHARTRFCALHIPMFNPGYFNKAEIYRIVADSPLSSHLPETVTRPSRTAFTAMLRRHGAVYLKPVGGSLGHGIILVAREPSGFRVCALRHGTCRARAGLTAAEAWQAVRTERLRAPYVAQAAKRLIAWQGRPCDVRLLVQKRAGSWRVVGKGVRVSGPGAITTHVPNGGSIADTRKVLSAAFPGRADDLAREIDHLAVRMAEVIDRAYSGQLGEMSMDIGIDVEGKLWFFEANAKPMRFDEPEIRRRAVQGVLDHLEELAFGAG</sequence>